<name>A0A2P2PER7_RHIMU</name>
<accession>A0A2P2PER7</accession>
<dbReference type="AlphaFoldDB" id="A0A2P2PER7"/>
<reference evidence="2" key="1">
    <citation type="submission" date="2018-02" db="EMBL/GenBank/DDBJ databases">
        <title>Rhizophora mucronata_Transcriptome.</title>
        <authorList>
            <person name="Meera S.P."/>
            <person name="Sreeshan A."/>
            <person name="Augustine A."/>
        </authorList>
    </citation>
    <scope>NUCLEOTIDE SEQUENCE</scope>
    <source>
        <tissue evidence="2">Leaf</tissue>
    </source>
</reference>
<protein>
    <submittedName>
        <fullName evidence="2">Uncharacterized protein</fullName>
    </submittedName>
</protein>
<evidence type="ECO:0000256" key="1">
    <source>
        <dbReference type="SAM" id="MobiDB-lite"/>
    </source>
</evidence>
<organism evidence="2">
    <name type="scientific">Rhizophora mucronata</name>
    <name type="common">Asiatic mangrove</name>
    <dbReference type="NCBI Taxonomy" id="61149"/>
    <lineage>
        <taxon>Eukaryota</taxon>
        <taxon>Viridiplantae</taxon>
        <taxon>Streptophyta</taxon>
        <taxon>Embryophyta</taxon>
        <taxon>Tracheophyta</taxon>
        <taxon>Spermatophyta</taxon>
        <taxon>Magnoliopsida</taxon>
        <taxon>eudicotyledons</taxon>
        <taxon>Gunneridae</taxon>
        <taxon>Pentapetalae</taxon>
        <taxon>rosids</taxon>
        <taxon>fabids</taxon>
        <taxon>Malpighiales</taxon>
        <taxon>Rhizophoraceae</taxon>
        <taxon>Rhizophora</taxon>
    </lineage>
</organism>
<feature type="region of interest" description="Disordered" evidence="1">
    <location>
        <begin position="1"/>
        <end position="23"/>
    </location>
</feature>
<proteinExistence type="predicted"/>
<dbReference type="EMBL" id="GGEC01072728">
    <property type="protein sequence ID" value="MBX53212.1"/>
    <property type="molecule type" value="Transcribed_RNA"/>
</dbReference>
<sequence>MLFRVNSDQPYSAANPQLSQSPQKFKLDSISDILYDNPVFNPS</sequence>
<evidence type="ECO:0000313" key="2">
    <source>
        <dbReference type="EMBL" id="MBX53212.1"/>
    </source>
</evidence>